<keyword evidence="2" id="KW-1185">Reference proteome</keyword>
<sequence>MNDNTKALLAFFAGLAVGATLGILLAPEKGSDLREKIGDSLKKGGDDLLSKINSGIDSARSRFSKTVQQASDELGV</sequence>
<comment type="caution">
    <text evidence="1">The sequence shown here is derived from an EMBL/GenBank/DDBJ whole genome shotgun (WGS) entry which is preliminary data.</text>
</comment>
<name>A0A2S5A9G8_9SPHI</name>
<organism evidence="1 2">
    <name type="scientific">Solitalea longa</name>
    <dbReference type="NCBI Taxonomy" id="2079460"/>
    <lineage>
        <taxon>Bacteria</taxon>
        <taxon>Pseudomonadati</taxon>
        <taxon>Bacteroidota</taxon>
        <taxon>Sphingobacteriia</taxon>
        <taxon>Sphingobacteriales</taxon>
        <taxon>Sphingobacteriaceae</taxon>
        <taxon>Solitalea</taxon>
    </lineage>
</organism>
<protein>
    <submittedName>
        <fullName evidence="1">YtxH domain-containing protein</fullName>
    </submittedName>
</protein>
<evidence type="ECO:0000313" key="2">
    <source>
        <dbReference type="Proteomes" id="UP000236893"/>
    </source>
</evidence>
<reference evidence="1 2" key="1">
    <citation type="submission" date="2018-01" db="EMBL/GenBank/DDBJ databases">
        <authorList>
            <person name="Gaut B.S."/>
            <person name="Morton B.R."/>
            <person name="Clegg M.T."/>
            <person name="Duvall M.R."/>
        </authorList>
    </citation>
    <scope>NUCLEOTIDE SEQUENCE [LARGE SCALE GENOMIC DNA]</scope>
    <source>
        <strain evidence="1 2">HR-AV</strain>
    </source>
</reference>
<dbReference type="InterPro" id="IPR024623">
    <property type="entry name" value="YtxH"/>
</dbReference>
<dbReference type="Pfam" id="PF12732">
    <property type="entry name" value="YtxH"/>
    <property type="match status" value="1"/>
</dbReference>
<accession>A0A2S5A9G8</accession>
<dbReference type="RefSeq" id="WP_103787269.1">
    <property type="nucleotide sequence ID" value="NZ_PQVF01000001.1"/>
</dbReference>
<dbReference type="Proteomes" id="UP000236893">
    <property type="component" value="Unassembled WGS sequence"/>
</dbReference>
<proteinExistence type="predicted"/>
<evidence type="ECO:0000313" key="1">
    <source>
        <dbReference type="EMBL" id="POY39166.1"/>
    </source>
</evidence>
<dbReference type="AlphaFoldDB" id="A0A2S5A9G8"/>
<dbReference type="OrthoDB" id="598035at2"/>
<dbReference type="EMBL" id="PQVF01000001">
    <property type="protein sequence ID" value="POY39166.1"/>
    <property type="molecule type" value="Genomic_DNA"/>
</dbReference>
<gene>
    <name evidence="1" type="ORF">C3K47_01330</name>
</gene>